<dbReference type="Proteomes" id="UP000190210">
    <property type="component" value="Unassembled WGS sequence"/>
</dbReference>
<evidence type="ECO:0000313" key="2">
    <source>
        <dbReference type="EMBL" id="OOW76612.1"/>
    </source>
</evidence>
<dbReference type="AlphaFoldDB" id="A0AB73NL62"/>
<gene>
    <name evidence="2" type="ORF">Xclt_03805</name>
</gene>
<evidence type="ECO:0000256" key="1">
    <source>
        <dbReference type="SAM" id="MobiDB-lite"/>
    </source>
</evidence>
<protein>
    <submittedName>
        <fullName evidence="2">Uncharacterized protein</fullName>
    </submittedName>
</protein>
<accession>A0AB73NL62</accession>
<reference evidence="2 3" key="1">
    <citation type="submission" date="2015-12" db="EMBL/GenBank/DDBJ databases">
        <authorList>
            <person name="Bansal K."/>
            <person name="Midha S."/>
            <person name="Patil P.B."/>
        </authorList>
    </citation>
    <scope>NUCLEOTIDE SEQUENCE [LARGE SCALE GENOMIC DNA]</scope>
    <source>
        <strain evidence="2 3">LMG9045</strain>
    </source>
</reference>
<organism evidence="2 3">
    <name type="scientific">Xanthomonas axonopodis pv. clitoriae</name>
    <dbReference type="NCBI Taxonomy" id="487828"/>
    <lineage>
        <taxon>Bacteria</taxon>
        <taxon>Pseudomonadati</taxon>
        <taxon>Pseudomonadota</taxon>
        <taxon>Gammaproteobacteria</taxon>
        <taxon>Lysobacterales</taxon>
        <taxon>Lysobacteraceae</taxon>
        <taxon>Xanthomonas</taxon>
    </lineage>
</organism>
<evidence type="ECO:0000313" key="3">
    <source>
        <dbReference type="Proteomes" id="UP000190210"/>
    </source>
</evidence>
<feature type="region of interest" description="Disordered" evidence="1">
    <location>
        <begin position="97"/>
        <end position="117"/>
    </location>
</feature>
<proteinExistence type="predicted"/>
<sequence>MPRPADVCVVMGWRAFRHGHLLRKADSSWRDMQAMPLSINGLPHPGRKASTKYIDTASASGLALVRLSGLQPRLAARRWHAHETCATDMSMRHAADRWQPSLASHRSPSRPGDRAARMRPPLETLHHARSPWHVAPLVVTLVRALRQDHS</sequence>
<dbReference type="EMBL" id="LOKA01000067">
    <property type="protein sequence ID" value="OOW76612.1"/>
    <property type="molecule type" value="Genomic_DNA"/>
</dbReference>
<name>A0AB73NL62_9XANT</name>
<comment type="caution">
    <text evidence="2">The sequence shown here is derived from an EMBL/GenBank/DDBJ whole genome shotgun (WGS) entry which is preliminary data.</text>
</comment>